<dbReference type="Proteomes" id="UP001142462">
    <property type="component" value="Unassembled WGS sequence"/>
</dbReference>
<reference evidence="3" key="2">
    <citation type="submission" date="2023-01" db="EMBL/GenBank/DDBJ databases">
        <authorList>
            <person name="Sun Q."/>
            <person name="Evtushenko L."/>
        </authorList>
    </citation>
    <scope>NUCLEOTIDE SEQUENCE</scope>
    <source>
        <strain evidence="3">VKM Ac-1020</strain>
    </source>
</reference>
<evidence type="ECO:0008006" key="5">
    <source>
        <dbReference type="Google" id="ProtNLM"/>
    </source>
</evidence>
<dbReference type="GO" id="GO:0005829">
    <property type="term" value="C:cytosol"/>
    <property type="evidence" value="ECO:0007669"/>
    <property type="project" value="TreeGrafter"/>
</dbReference>
<keyword evidence="2" id="KW-0808">Transferase</keyword>
<dbReference type="CDD" id="cd03789">
    <property type="entry name" value="GT9_LPS_heptosyltransferase"/>
    <property type="match status" value="1"/>
</dbReference>
<dbReference type="RefSeq" id="WP_271171970.1">
    <property type="nucleotide sequence ID" value="NZ_BSEJ01000001.1"/>
</dbReference>
<organism evidence="3 4">
    <name type="scientific">Microbacterium barkeri</name>
    <dbReference type="NCBI Taxonomy" id="33917"/>
    <lineage>
        <taxon>Bacteria</taxon>
        <taxon>Bacillati</taxon>
        <taxon>Actinomycetota</taxon>
        <taxon>Actinomycetes</taxon>
        <taxon>Micrococcales</taxon>
        <taxon>Microbacteriaceae</taxon>
        <taxon>Microbacterium</taxon>
    </lineage>
</organism>
<comment type="caution">
    <text evidence="3">The sequence shown here is derived from an EMBL/GenBank/DDBJ whole genome shotgun (WGS) entry which is preliminary data.</text>
</comment>
<evidence type="ECO:0000256" key="1">
    <source>
        <dbReference type="ARBA" id="ARBA00022676"/>
    </source>
</evidence>
<accession>A0A9W6H172</accession>
<evidence type="ECO:0000313" key="4">
    <source>
        <dbReference type="Proteomes" id="UP001142462"/>
    </source>
</evidence>
<evidence type="ECO:0000313" key="3">
    <source>
        <dbReference type="EMBL" id="GLJ60248.1"/>
    </source>
</evidence>
<sequence length="315" mass="32682">MRIFTEPSDRPIVLALRALKLGDLLVAVPALHGLRRAHPDHEVVLAAPGWLAPVAALVGSVDALLPTPGLDDPLPLDAGIVDVAANLHGNGPESRALIDALGARVRIVHRSPSDPDGPEWLDGILERRRWARLVSAYGAIADEDDVAIALPSTASPAPGAAVLHVGAFYGSRQWPVDRFAAVARALRSDGLRIVLTGGAADRERAEAVASAAGLDEDAVLADRTRLDELAALVADASVVVSADTGAAHLASAYRTPSVVVFGPAPVEEWGPPEGPHIALTDPAARRGDAFAATPDPALLAVQADEVIAAARSVRR</sequence>
<dbReference type="Gene3D" id="3.40.50.2000">
    <property type="entry name" value="Glycogen Phosphorylase B"/>
    <property type="match status" value="2"/>
</dbReference>
<keyword evidence="1" id="KW-0328">Glycosyltransferase</keyword>
<keyword evidence="4" id="KW-1185">Reference proteome</keyword>
<dbReference type="SUPFAM" id="SSF53756">
    <property type="entry name" value="UDP-Glycosyltransferase/glycogen phosphorylase"/>
    <property type="match status" value="1"/>
</dbReference>
<dbReference type="Pfam" id="PF01075">
    <property type="entry name" value="Glyco_transf_9"/>
    <property type="match status" value="1"/>
</dbReference>
<dbReference type="InterPro" id="IPR002201">
    <property type="entry name" value="Glyco_trans_9"/>
</dbReference>
<dbReference type="GO" id="GO:0008713">
    <property type="term" value="F:ADP-heptose-lipopolysaccharide heptosyltransferase activity"/>
    <property type="evidence" value="ECO:0007669"/>
    <property type="project" value="TreeGrafter"/>
</dbReference>
<reference evidence="3" key="1">
    <citation type="journal article" date="2014" name="Int. J. Syst. Evol. Microbiol.">
        <title>Complete genome sequence of Corynebacterium casei LMG S-19264T (=DSM 44701T), isolated from a smear-ripened cheese.</title>
        <authorList>
            <consortium name="US DOE Joint Genome Institute (JGI-PGF)"/>
            <person name="Walter F."/>
            <person name="Albersmeier A."/>
            <person name="Kalinowski J."/>
            <person name="Ruckert C."/>
        </authorList>
    </citation>
    <scope>NUCLEOTIDE SEQUENCE</scope>
    <source>
        <strain evidence="3">VKM Ac-1020</strain>
    </source>
</reference>
<name>A0A9W6H172_9MICO</name>
<dbReference type="AlphaFoldDB" id="A0A9W6H172"/>
<dbReference type="GO" id="GO:0009244">
    <property type="term" value="P:lipopolysaccharide core region biosynthetic process"/>
    <property type="evidence" value="ECO:0007669"/>
    <property type="project" value="TreeGrafter"/>
</dbReference>
<protein>
    <recommendedName>
        <fullName evidence="5">ADP-heptose:LPS heptosyltransferase</fullName>
    </recommendedName>
</protein>
<dbReference type="EMBL" id="BSEJ01000001">
    <property type="protein sequence ID" value="GLJ60248.1"/>
    <property type="molecule type" value="Genomic_DNA"/>
</dbReference>
<gene>
    <name evidence="3" type="ORF">GCM10017576_03770</name>
</gene>
<dbReference type="InterPro" id="IPR051199">
    <property type="entry name" value="LPS_LOS_Heptosyltrfase"/>
</dbReference>
<dbReference type="PANTHER" id="PTHR30160:SF1">
    <property type="entry name" value="LIPOPOLYSACCHARIDE 1,2-N-ACETYLGLUCOSAMINETRANSFERASE-RELATED"/>
    <property type="match status" value="1"/>
</dbReference>
<dbReference type="PANTHER" id="PTHR30160">
    <property type="entry name" value="TETRAACYLDISACCHARIDE 4'-KINASE-RELATED"/>
    <property type="match status" value="1"/>
</dbReference>
<proteinExistence type="predicted"/>
<evidence type="ECO:0000256" key="2">
    <source>
        <dbReference type="ARBA" id="ARBA00022679"/>
    </source>
</evidence>